<keyword evidence="3" id="KW-1185">Reference proteome</keyword>
<proteinExistence type="predicted"/>
<accession>M0A7V2</accession>
<sequence length="89" mass="9523">MYLVQLVNSANVLLASLLALIAFAVVGGSVTLNARHHRVANPPAWGLTLFAVLLLATVMAGLRGAVLFGLLLVGLYLAVRRDTRRTNRT</sequence>
<dbReference type="AlphaFoldDB" id="M0A7V2"/>
<feature type="transmembrane region" description="Helical" evidence="1">
    <location>
        <begin position="46"/>
        <end position="79"/>
    </location>
</feature>
<protein>
    <submittedName>
        <fullName evidence="2">Uncharacterized protein</fullName>
    </submittedName>
</protein>
<dbReference type="RefSeq" id="WP_006652365.1">
    <property type="nucleotide sequence ID" value="NZ_AOIM01000014.1"/>
</dbReference>
<evidence type="ECO:0000256" key="1">
    <source>
        <dbReference type="SAM" id="Phobius"/>
    </source>
</evidence>
<dbReference type="STRING" id="1227493.C483_05613"/>
<dbReference type="Proteomes" id="UP000011519">
    <property type="component" value="Unassembled WGS sequence"/>
</dbReference>
<evidence type="ECO:0000313" key="2">
    <source>
        <dbReference type="EMBL" id="ELY93418.1"/>
    </source>
</evidence>
<keyword evidence="1" id="KW-0812">Transmembrane</keyword>
<keyword evidence="1" id="KW-1133">Transmembrane helix</keyword>
<evidence type="ECO:0000313" key="3">
    <source>
        <dbReference type="Proteomes" id="UP000011519"/>
    </source>
</evidence>
<feature type="transmembrane region" description="Helical" evidence="1">
    <location>
        <begin position="12"/>
        <end position="34"/>
    </location>
</feature>
<gene>
    <name evidence="2" type="ORF">C483_05613</name>
</gene>
<reference evidence="2 3" key="1">
    <citation type="journal article" date="2014" name="PLoS Genet.">
        <title>Phylogenetically driven sequencing of extremely halophilic archaea reveals strategies for static and dynamic osmo-response.</title>
        <authorList>
            <person name="Becker E.A."/>
            <person name="Seitzer P.M."/>
            <person name="Tritt A."/>
            <person name="Larsen D."/>
            <person name="Krusor M."/>
            <person name="Yao A.I."/>
            <person name="Wu D."/>
            <person name="Madern D."/>
            <person name="Eisen J.A."/>
            <person name="Darling A.E."/>
            <person name="Facciotti M.T."/>
        </authorList>
    </citation>
    <scope>NUCLEOTIDE SEQUENCE [LARGE SCALE GENOMIC DNA]</scope>
    <source>
        <strain evidence="2 3">JCM 10989</strain>
    </source>
</reference>
<keyword evidence="1" id="KW-0472">Membrane</keyword>
<organism evidence="2 3">
    <name type="scientific">Natrialba hulunbeirensis JCM 10989</name>
    <dbReference type="NCBI Taxonomy" id="1227493"/>
    <lineage>
        <taxon>Archaea</taxon>
        <taxon>Methanobacteriati</taxon>
        <taxon>Methanobacteriota</taxon>
        <taxon>Stenosarchaea group</taxon>
        <taxon>Halobacteria</taxon>
        <taxon>Halobacteriales</taxon>
        <taxon>Natrialbaceae</taxon>
        <taxon>Natrialba</taxon>
    </lineage>
</organism>
<comment type="caution">
    <text evidence="2">The sequence shown here is derived from an EMBL/GenBank/DDBJ whole genome shotgun (WGS) entry which is preliminary data.</text>
</comment>
<dbReference type="EMBL" id="AOIM01000014">
    <property type="protein sequence ID" value="ELY93418.1"/>
    <property type="molecule type" value="Genomic_DNA"/>
</dbReference>
<name>M0A7V2_9EURY</name>